<dbReference type="SUPFAM" id="SSF50911">
    <property type="entry name" value="Mannose 6-phosphate receptor domain"/>
    <property type="match status" value="1"/>
</dbReference>
<reference evidence="9 10" key="1">
    <citation type="journal article" date="2019" name="Nat. Ecol. Evol.">
        <title>Megaphylogeny resolves global patterns of mushroom evolution.</title>
        <authorList>
            <person name="Varga T."/>
            <person name="Krizsan K."/>
            <person name="Foldi C."/>
            <person name="Dima B."/>
            <person name="Sanchez-Garcia M."/>
            <person name="Sanchez-Ramirez S."/>
            <person name="Szollosi G.J."/>
            <person name="Szarkandi J.G."/>
            <person name="Papp V."/>
            <person name="Albert L."/>
            <person name="Andreopoulos W."/>
            <person name="Angelini C."/>
            <person name="Antonin V."/>
            <person name="Barry K.W."/>
            <person name="Bougher N.L."/>
            <person name="Buchanan P."/>
            <person name="Buyck B."/>
            <person name="Bense V."/>
            <person name="Catcheside P."/>
            <person name="Chovatia M."/>
            <person name="Cooper J."/>
            <person name="Damon W."/>
            <person name="Desjardin D."/>
            <person name="Finy P."/>
            <person name="Geml J."/>
            <person name="Haridas S."/>
            <person name="Hughes K."/>
            <person name="Justo A."/>
            <person name="Karasinski D."/>
            <person name="Kautmanova I."/>
            <person name="Kiss B."/>
            <person name="Kocsube S."/>
            <person name="Kotiranta H."/>
            <person name="LaButti K.M."/>
            <person name="Lechner B.E."/>
            <person name="Liimatainen K."/>
            <person name="Lipzen A."/>
            <person name="Lukacs Z."/>
            <person name="Mihaltcheva S."/>
            <person name="Morgado L.N."/>
            <person name="Niskanen T."/>
            <person name="Noordeloos M.E."/>
            <person name="Ohm R.A."/>
            <person name="Ortiz-Santana B."/>
            <person name="Ovrebo C."/>
            <person name="Racz N."/>
            <person name="Riley R."/>
            <person name="Savchenko A."/>
            <person name="Shiryaev A."/>
            <person name="Soop K."/>
            <person name="Spirin V."/>
            <person name="Szebenyi C."/>
            <person name="Tomsovsky M."/>
            <person name="Tulloss R.E."/>
            <person name="Uehling J."/>
            <person name="Grigoriev I.V."/>
            <person name="Vagvolgyi C."/>
            <person name="Papp T."/>
            <person name="Martin F.M."/>
            <person name="Miettinen O."/>
            <person name="Hibbett D.S."/>
            <person name="Nagy L.G."/>
        </authorList>
    </citation>
    <scope>NUCLEOTIDE SEQUENCE [LARGE SCALE GENOMIC DNA]</scope>
    <source>
        <strain evidence="9 10">CBS 121175</strain>
    </source>
</reference>
<keyword evidence="4" id="KW-0653">Protein transport</keyword>
<dbReference type="AlphaFoldDB" id="A0A5C3KQ37"/>
<feature type="transmembrane region" description="Helical" evidence="7">
    <location>
        <begin position="219"/>
        <end position="240"/>
    </location>
</feature>
<dbReference type="EMBL" id="ML210253">
    <property type="protein sequence ID" value="TFK21963.1"/>
    <property type="molecule type" value="Genomic_DNA"/>
</dbReference>
<dbReference type="STRING" id="230819.A0A5C3KQ37"/>
<gene>
    <name evidence="9" type="ORF">FA15DRAFT_672003</name>
</gene>
<evidence type="ECO:0000256" key="2">
    <source>
        <dbReference type="ARBA" id="ARBA00022692"/>
    </source>
</evidence>
<feature type="signal peptide" evidence="8">
    <location>
        <begin position="1"/>
        <end position="27"/>
    </location>
</feature>
<keyword evidence="2 7" id="KW-0812">Transmembrane</keyword>
<sequence length="292" mass="32249">MILRYLSLERLPFLLAVLSCCLLLVRADDFDCIQTLGGTRYNLTILGEQSVNRTRATPPTTTVDYLRFNLCEDLAPKADLPDHDQCPSGTRACLYVVNLKMVKNEDQERITSVIPLAHTEDLKPDLSLSKGSSKDLVLIFHGPEYPKESNVTTPISQSLKITLSCDRELSPGNSTVEGYDGAQFQIAYTGIAGCPIAQEGGDDNGGGDDKVQKPVGSGLGWFFFILLFMFLAYFGIGAYHNYSTYGARGMDLIPHRDFWQEVPYMISDVVSHLCSSSKPRSARPSRSGYVQV</sequence>
<evidence type="ECO:0000256" key="4">
    <source>
        <dbReference type="ARBA" id="ARBA00022927"/>
    </source>
</evidence>
<keyword evidence="5 7" id="KW-1133">Transmembrane helix</keyword>
<dbReference type="PANTHER" id="PTHR15071:SF13">
    <property type="entry name" value="AUTOPHAGY-RELATED PROTEIN 27"/>
    <property type="match status" value="1"/>
</dbReference>
<evidence type="ECO:0000256" key="8">
    <source>
        <dbReference type="SAM" id="SignalP"/>
    </source>
</evidence>
<keyword evidence="3 8" id="KW-0732">Signal</keyword>
<dbReference type="PANTHER" id="PTHR15071">
    <property type="entry name" value="MANNOSE-6-PHOSPHATE RECEPTOR FAMILY MEMBER"/>
    <property type="match status" value="1"/>
</dbReference>
<evidence type="ECO:0000256" key="5">
    <source>
        <dbReference type="ARBA" id="ARBA00022989"/>
    </source>
</evidence>
<evidence type="ECO:0000256" key="6">
    <source>
        <dbReference type="ARBA" id="ARBA00023136"/>
    </source>
</evidence>
<keyword evidence="6 7" id="KW-0472">Membrane</keyword>
<evidence type="ECO:0000256" key="1">
    <source>
        <dbReference type="ARBA" id="ARBA00004472"/>
    </source>
</evidence>
<feature type="chain" id="PRO_5022835168" evidence="8">
    <location>
        <begin position="28"/>
        <end position="292"/>
    </location>
</feature>
<dbReference type="OrthoDB" id="29460at2759"/>
<dbReference type="GO" id="GO:0015031">
    <property type="term" value="P:protein transport"/>
    <property type="evidence" value="ECO:0007669"/>
    <property type="project" value="UniProtKB-KW"/>
</dbReference>
<evidence type="ECO:0000313" key="10">
    <source>
        <dbReference type="Proteomes" id="UP000307440"/>
    </source>
</evidence>
<organism evidence="9 10">
    <name type="scientific">Coprinopsis marcescibilis</name>
    <name type="common">Agaric fungus</name>
    <name type="synonym">Psathyrella marcescibilis</name>
    <dbReference type="NCBI Taxonomy" id="230819"/>
    <lineage>
        <taxon>Eukaryota</taxon>
        <taxon>Fungi</taxon>
        <taxon>Dikarya</taxon>
        <taxon>Basidiomycota</taxon>
        <taxon>Agaricomycotina</taxon>
        <taxon>Agaricomycetes</taxon>
        <taxon>Agaricomycetidae</taxon>
        <taxon>Agaricales</taxon>
        <taxon>Agaricineae</taxon>
        <taxon>Psathyrellaceae</taxon>
        <taxon>Coprinopsis</taxon>
    </lineage>
</organism>
<keyword evidence="4" id="KW-0813">Transport</keyword>
<accession>A0A5C3KQ37</accession>
<dbReference type="Pfam" id="PF09451">
    <property type="entry name" value="ATG27"/>
    <property type="match status" value="1"/>
</dbReference>
<protein>
    <submittedName>
        <fullName evidence="9">Uncharacterized protein</fullName>
    </submittedName>
</protein>
<comment type="subcellular location">
    <subcellularLocation>
        <location evidence="1">Preautophagosomal structure membrane</location>
        <topology evidence="1">Single-pass type I membrane protein</topology>
    </subcellularLocation>
</comment>
<keyword evidence="10" id="KW-1185">Reference proteome</keyword>
<dbReference type="GO" id="GO:0012505">
    <property type="term" value="C:endomembrane system"/>
    <property type="evidence" value="ECO:0007669"/>
    <property type="project" value="UniProtKB-ARBA"/>
</dbReference>
<dbReference type="InterPro" id="IPR018939">
    <property type="entry name" value="Autophagy-rel_prot_27"/>
</dbReference>
<name>A0A5C3KQ37_COPMA</name>
<evidence type="ECO:0000313" key="9">
    <source>
        <dbReference type="EMBL" id="TFK21963.1"/>
    </source>
</evidence>
<dbReference type="GO" id="GO:0034045">
    <property type="term" value="C:phagophore assembly site membrane"/>
    <property type="evidence" value="ECO:0007669"/>
    <property type="project" value="UniProtKB-SubCell"/>
</dbReference>
<dbReference type="Gene3D" id="2.70.130.10">
    <property type="entry name" value="Mannose-6-phosphate receptor binding domain"/>
    <property type="match status" value="1"/>
</dbReference>
<dbReference type="InterPro" id="IPR009011">
    <property type="entry name" value="Man6P_isomerase_rcpt-bd_dom_sf"/>
</dbReference>
<proteinExistence type="predicted"/>
<dbReference type="Proteomes" id="UP000307440">
    <property type="component" value="Unassembled WGS sequence"/>
</dbReference>
<evidence type="ECO:0000256" key="7">
    <source>
        <dbReference type="SAM" id="Phobius"/>
    </source>
</evidence>
<evidence type="ECO:0000256" key="3">
    <source>
        <dbReference type="ARBA" id="ARBA00022729"/>
    </source>
</evidence>